<keyword evidence="7" id="KW-0249">Electron transport</keyword>
<dbReference type="Proteomes" id="UP001292079">
    <property type="component" value="Unassembled WGS sequence"/>
</dbReference>
<dbReference type="PANTHER" id="PTHR15422:SF45">
    <property type="entry name" value="CYTOCHROME B561 DOMAIN-CONTAINING PROTEIN"/>
    <property type="match status" value="1"/>
</dbReference>
<feature type="transmembrane region" description="Helical" evidence="12">
    <location>
        <begin position="81"/>
        <end position="100"/>
    </location>
</feature>
<feature type="transmembrane region" description="Helical" evidence="12">
    <location>
        <begin position="7"/>
        <end position="30"/>
    </location>
</feature>
<dbReference type="InterPro" id="IPR006593">
    <property type="entry name" value="Cyt_b561/ferric_Rdtase_TM"/>
</dbReference>
<feature type="non-terminal residue" evidence="14">
    <location>
        <position position="1"/>
    </location>
</feature>
<evidence type="ECO:0000256" key="9">
    <source>
        <dbReference type="ARBA" id="ARBA00023004"/>
    </source>
</evidence>
<evidence type="ECO:0000259" key="13">
    <source>
        <dbReference type="PROSITE" id="PS50939"/>
    </source>
</evidence>
<dbReference type="GO" id="GO:0140575">
    <property type="term" value="F:transmembrane monodehydroascorbate reductase activity"/>
    <property type="evidence" value="ECO:0007669"/>
    <property type="project" value="InterPro"/>
</dbReference>
<proteinExistence type="predicted"/>
<evidence type="ECO:0000256" key="10">
    <source>
        <dbReference type="ARBA" id="ARBA00023136"/>
    </source>
</evidence>
<dbReference type="Pfam" id="PF03188">
    <property type="entry name" value="Cytochrom_B561"/>
    <property type="match status" value="1"/>
</dbReference>
<reference evidence="14" key="1">
    <citation type="submission" date="2022-04" db="EMBL/GenBank/DDBJ databases">
        <authorList>
            <person name="Xu L."/>
            <person name="Lv Z."/>
        </authorList>
    </citation>
    <scope>NUCLEOTIDE SEQUENCE</scope>
    <source>
        <strain evidence="14">LV_2022a</strain>
    </source>
</reference>
<comment type="cofactor">
    <cofactor evidence="1">
        <name>heme b</name>
        <dbReference type="ChEBI" id="CHEBI:60344"/>
    </cofactor>
</comment>
<dbReference type="AlphaFoldDB" id="A0AAE1ZHV7"/>
<name>A0AAE1ZHV7_SCHME</name>
<keyword evidence="10 12" id="KW-0472">Membrane</keyword>
<evidence type="ECO:0000256" key="3">
    <source>
        <dbReference type="ARBA" id="ARBA00022448"/>
    </source>
</evidence>
<evidence type="ECO:0000313" key="15">
    <source>
        <dbReference type="Proteomes" id="UP001292079"/>
    </source>
</evidence>
<keyword evidence="3" id="KW-0813">Transport</keyword>
<comment type="caution">
    <text evidence="14">The sequence shown here is derived from an EMBL/GenBank/DDBJ whole genome shotgun (WGS) entry which is preliminary data.</text>
</comment>
<evidence type="ECO:0000256" key="11">
    <source>
        <dbReference type="ARBA" id="ARBA00024225"/>
    </source>
</evidence>
<keyword evidence="4" id="KW-0349">Heme</keyword>
<keyword evidence="9" id="KW-0408">Iron</keyword>
<feature type="transmembrane region" description="Helical" evidence="12">
    <location>
        <begin position="112"/>
        <end position="132"/>
    </location>
</feature>
<dbReference type="GO" id="GO:0016020">
    <property type="term" value="C:membrane"/>
    <property type="evidence" value="ECO:0007669"/>
    <property type="project" value="UniProtKB-SubCell"/>
</dbReference>
<evidence type="ECO:0000256" key="4">
    <source>
        <dbReference type="ARBA" id="ARBA00022617"/>
    </source>
</evidence>
<accession>A0AAE1ZHV7</accession>
<dbReference type="InterPro" id="IPR045150">
    <property type="entry name" value="CYB561D1/2"/>
</dbReference>
<evidence type="ECO:0000256" key="5">
    <source>
        <dbReference type="ARBA" id="ARBA00022692"/>
    </source>
</evidence>
<dbReference type="GO" id="GO:0140571">
    <property type="term" value="F:transmembrane ascorbate ferrireductase activity"/>
    <property type="evidence" value="ECO:0007669"/>
    <property type="project" value="UniProtKB-EC"/>
</dbReference>
<protein>
    <recommendedName>
        <fullName evidence="11">ascorbate ferrireductase (transmembrane)</fullName>
        <ecNumber evidence="11">7.2.1.3</ecNumber>
    </recommendedName>
</protein>
<dbReference type="SMART" id="SM00665">
    <property type="entry name" value="B561"/>
    <property type="match status" value="1"/>
</dbReference>
<reference evidence="14" key="2">
    <citation type="journal article" date="2023" name="Infect Dis Poverty">
        <title>Chromosome-scale genome of the human blood fluke Schistosoma mekongi and its implications for public health.</title>
        <authorList>
            <person name="Zhou M."/>
            <person name="Xu L."/>
            <person name="Xu D."/>
            <person name="Chen W."/>
            <person name="Khan J."/>
            <person name="Hu Y."/>
            <person name="Huang H."/>
            <person name="Wei H."/>
            <person name="Zhang Y."/>
            <person name="Chusongsang P."/>
            <person name="Tanasarnprasert K."/>
            <person name="Hu X."/>
            <person name="Limpanont Y."/>
            <person name="Lv Z."/>
        </authorList>
    </citation>
    <scope>NUCLEOTIDE SEQUENCE</scope>
    <source>
        <strain evidence="14">LV_2022a</strain>
    </source>
</reference>
<keyword evidence="8 12" id="KW-1133">Transmembrane helix</keyword>
<evidence type="ECO:0000256" key="2">
    <source>
        <dbReference type="ARBA" id="ARBA00004141"/>
    </source>
</evidence>
<dbReference type="CDD" id="cd08761">
    <property type="entry name" value="Cyt_b561_CYB561D2_like"/>
    <property type="match status" value="1"/>
</dbReference>
<comment type="subcellular location">
    <subcellularLocation>
        <location evidence="2">Membrane</location>
        <topology evidence="2">Multi-pass membrane protein</topology>
    </subcellularLocation>
</comment>
<evidence type="ECO:0000256" key="1">
    <source>
        <dbReference type="ARBA" id="ARBA00001970"/>
    </source>
</evidence>
<feature type="transmembrane region" description="Helical" evidence="12">
    <location>
        <begin position="193"/>
        <end position="214"/>
    </location>
</feature>
<dbReference type="PROSITE" id="PS50939">
    <property type="entry name" value="CYTOCHROME_B561"/>
    <property type="match status" value="1"/>
</dbReference>
<keyword evidence="6" id="KW-0479">Metal-binding</keyword>
<feature type="transmembrane region" description="Helical" evidence="12">
    <location>
        <begin position="42"/>
        <end position="60"/>
    </location>
</feature>
<dbReference type="EC" id="7.2.1.3" evidence="11"/>
<dbReference type="PANTHER" id="PTHR15422">
    <property type="entry name" value="OS05G0565100 PROTEIN"/>
    <property type="match status" value="1"/>
</dbReference>
<evidence type="ECO:0000256" key="6">
    <source>
        <dbReference type="ARBA" id="ARBA00022723"/>
    </source>
</evidence>
<feature type="transmembrane region" description="Helical" evidence="12">
    <location>
        <begin position="153"/>
        <end position="173"/>
    </location>
</feature>
<evidence type="ECO:0000256" key="8">
    <source>
        <dbReference type="ARBA" id="ARBA00022989"/>
    </source>
</evidence>
<sequence>KLQNFKYMLIIRGSVILSTTILCLLIIYFSLCYNDIFSLHPFFMSFGFLFLMLNGINSIVSQDETFLGLLKSRSQKIKAHWIFESLSVLFLFLGFIAIYANKTLNGKPHFTTWHGFLGVVVVLYSICQLVAGSMLHWRYNLWRSILTYSSGRFIHALSGVVLYCILSFTFILGLYTKWFKSCIFMYFNSLNTLIMYLCIVVVILNTSIVSWKVIRKYNKLLGIKLFDSRKDAQG</sequence>
<feature type="domain" description="Cytochrome b561" evidence="13">
    <location>
        <begin position="8"/>
        <end position="213"/>
    </location>
</feature>
<dbReference type="Gene3D" id="1.20.120.1770">
    <property type="match status" value="1"/>
</dbReference>
<organism evidence="14 15">
    <name type="scientific">Schistosoma mekongi</name>
    <name type="common">Parasitic worm</name>
    <dbReference type="NCBI Taxonomy" id="38744"/>
    <lineage>
        <taxon>Eukaryota</taxon>
        <taxon>Metazoa</taxon>
        <taxon>Spiralia</taxon>
        <taxon>Lophotrochozoa</taxon>
        <taxon>Platyhelminthes</taxon>
        <taxon>Trematoda</taxon>
        <taxon>Digenea</taxon>
        <taxon>Strigeidida</taxon>
        <taxon>Schistosomatoidea</taxon>
        <taxon>Schistosomatidae</taxon>
        <taxon>Schistosoma</taxon>
    </lineage>
</organism>
<evidence type="ECO:0000313" key="14">
    <source>
        <dbReference type="EMBL" id="KAK4474258.1"/>
    </source>
</evidence>
<keyword evidence="5 12" id="KW-0812">Transmembrane</keyword>
<dbReference type="GO" id="GO:0046872">
    <property type="term" value="F:metal ion binding"/>
    <property type="evidence" value="ECO:0007669"/>
    <property type="project" value="UniProtKB-KW"/>
</dbReference>
<keyword evidence="15" id="KW-1185">Reference proteome</keyword>
<dbReference type="EMBL" id="JALJAT010000001">
    <property type="protein sequence ID" value="KAK4474258.1"/>
    <property type="molecule type" value="Genomic_DNA"/>
</dbReference>
<gene>
    <name evidence="14" type="ORF">MN116_000288</name>
</gene>
<evidence type="ECO:0000256" key="12">
    <source>
        <dbReference type="SAM" id="Phobius"/>
    </source>
</evidence>
<evidence type="ECO:0000256" key="7">
    <source>
        <dbReference type="ARBA" id="ARBA00022982"/>
    </source>
</evidence>